<evidence type="ECO:0000313" key="2">
    <source>
        <dbReference type="EMBL" id="ERP31240.1"/>
    </source>
</evidence>
<sequence length="329" mass="36914">MKQLFLWVAVSMVAFFAGCSDSTGSDDNGGDPAEYVIDTANVDYNGINRVVYYNFRTREKWEMPRSSWDIAVGDDLYVISNSGEYGSGVHVYATGDTTFSKDYSHMEGSDDFVPTYIDDNPLGHSWLDMTSMPPEFTREVFLIRSGDDAYYKIQFVNATMGGGVEMRIDSPDGDGGEVHTFGPANDREYTSIHLGDRRQVTAFPPHDEWHIRFGRTEWSMGDRIGGRSSIAINSSAGMEAVILPDTDIEEVTSVGSREFADDPLGIGHNWYTFDHDERVFSVDPATSLIRLPDNSVVKMQIHTFYGPGGEQFWCDFEYLFANEDGIFEQ</sequence>
<dbReference type="Pfam" id="PF14064">
    <property type="entry name" value="HmuY"/>
    <property type="match status" value="1"/>
</dbReference>
<dbReference type="CDD" id="cd12105">
    <property type="entry name" value="HmuY"/>
    <property type="match status" value="1"/>
</dbReference>
<dbReference type="AlphaFoldDB" id="U7D9Y4"/>
<dbReference type="STRING" id="1313304.CALK_1857"/>
<feature type="signal peptide" evidence="1">
    <location>
        <begin position="1"/>
        <end position="16"/>
    </location>
</feature>
<reference evidence="2 3" key="1">
    <citation type="journal article" date="2013" name="Environ. Microbiol.">
        <title>Genome analysis of Chitinivibrio alkaliphilus gen. nov., sp. nov., a novel extremely haloalkaliphilic anaerobic chitinolytic bacterium from the candidate phylum Termite Group 3.</title>
        <authorList>
            <person name="Sorokin D.Y."/>
            <person name="Gumerov V.M."/>
            <person name="Rakitin A.L."/>
            <person name="Beletsky A.V."/>
            <person name="Damste J.S."/>
            <person name="Muyzer G."/>
            <person name="Mardanov A.V."/>
            <person name="Ravin N.V."/>
        </authorList>
    </citation>
    <scope>NUCLEOTIDE SEQUENCE [LARGE SCALE GENOMIC DNA]</scope>
    <source>
        <strain evidence="2 3">ACht1</strain>
    </source>
</reference>
<dbReference type="EMBL" id="ASJR01000016">
    <property type="protein sequence ID" value="ERP31240.1"/>
    <property type="molecule type" value="Genomic_DNA"/>
</dbReference>
<organism evidence="2 3">
    <name type="scientific">Chitinivibrio alkaliphilus ACht1</name>
    <dbReference type="NCBI Taxonomy" id="1313304"/>
    <lineage>
        <taxon>Bacteria</taxon>
        <taxon>Pseudomonadati</taxon>
        <taxon>Fibrobacterota</taxon>
        <taxon>Chitinivibrionia</taxon>
        <taxon>Chitinivibrionales</taxon>
        <taxon>Chitinivibrionaceae</taxon>
        <taxon>Chitinivibrio</taxon>
    </lineage>
</organism>
<evidence type="ECO:0000256" key="1">
    <source>
        <dbReference type="SAM" id="SignalP"/>
    </source>
</evidence>
<name>U7D9Y4_9BACT</name>
<feature type="chain" id="PRO_5004679115" evidence="1">
    <location>
        <begin position="17"/>
        <end position="329"/>
    </location>
</feature>
<dbReference type="eggNOG" id="ENOG5033B7N">
    <property type="taxonomic scope" value="Bacteria"/>
</dbReference>
<comment type="caution">
    <text evidence="2">The sequence shown here is derived from an EMBL/GenBank/DDBJ whole genome shotgun (WGS) entry which is preliminary data.</text>
</comment>
<evidence type="ECO:0000313" key="3">
    <source>
        <dbReference type="Proteomes" id="UP000017148"/>
    </source>
</evidence>
<dbReference type="RefSeq" id="WP_022637287.1">
    <property type="nucleotide sequence ID" value="NZ_ASJR01000016.1"/>
</dbReference>
<dbReference type="InterPro" id="IPR025921">
    <property type="entry name" value="HmuY"/>
</dbReference>
<dbReference type="PROSITE" id="PS51257">
    <property type="entry name" value="PROKAR_LIPOPROTEIN"/>
    <property type="match status" value="1"/>
</dbReference>
<protein>
    <submittedName>
        <fullName evidence="2">Uncharacterized protein</fullName>
    </submittedName>
</protein>
<keyword evidence="3" id="KW-1185">Reference proteome</keyword>
<proteinExistence type="predicted"/>
<keyword evidence="1" id="KW-0732">Signal</keyword>
<accession>U7D9Y4</accession>
<dbReference type="Proteomes" id="UP000017148">
    <property type="component" value="Unassembled WGS sequence"/>
</dbReference>
<gene>
    <name evidence="2" type="ORF">CALK_1857</name>
</gene>
<dbReference type="OrthoDB" id="362869at2"/>